<dbReference type="NCBIfam" id="TIGR00594">
    <property type="entry name" value="polc"/>
    <property type="match status" value="1"/>
</dbReference>
<dbReference type="Gene3D" id="3.20.20.140">
    <property type="entry name" value="Metal-dependent hydrolases"/>
    <property type="match status" value="1"/>
</dbReference>
<keyword evidence="3" id="KW-0808">Transferase</keyword>
<dbReference type="GO" id="GO:0006260">
    <property type="term" value="P:DNA replication"/>
    <property type="evidence" value="ECO:0007669"/>
    <property type="project" value="UniProtKB-KW"/>
</dbReference>
<comment type="caution">
    <text evidence="9">The sequence shown here is derived from an EMBL/GenBank/DDBJ whole genome shotgun (WGS) entry which is preliminary data.</text>
</comment>
<evidence type="ECO:0000256" key="2">
    <source>
        <dbReference type="ARBA" id="ARBA00019114"/>
    </source>
</evidence>
<dbReference type="NCBIfam" id="NF004226">
    <property type="entry name" value="PRK05673.1"/>
    <property type="match status" value="1"/>
</dbReference>
<comment type="catalytic activity">
    <reaction evidence="7">
        <text>DNA(n) + a 2'-deoxyribonucleoside 5'-triphosphate = DNA(n+1) + diphosphate</text>
        <dbReference type="Rhea" id="RHEA:22508"/>
        <dbReference type="Rhea" id="RHEA-COMP:17339"/>
        <dbReference type="Rhea" id="RHEA-COMP:17340"/>
        <dbReference type="ChEBI" id="CHEBI:33019"/>
        <dbReference type="ChEBI" id="CHEBI:61560"/>
        <dbReference type="ChEBI" id="CHEBI:173112"/>
        <dbReference type="EC" id="2.7.7.7"/>
    </reaction>
</comment>
<keyword evidence="6" id="KW-0239">DNA-directed DNA polymerase</keyword>
<dbReference type="Pfam" id="PF17657">
    <property type="entry name" value="DNA_pol3_finger"/>
    <property type="match status" value="1"/>
</dbReference>
<dbReference type="Proteomes" id="UP000253816">
    <property type="component" value="Unassembled WGS sequence"/>
</dbReference>
<evidence type="ECO:0000256" key="3">
    <source>
        <dbReference type="ARBA" id="ARBA00022679"/>
    </source>
</evidence>
<feature type="domain" description="Polymerase/histidinol phosphatase N-terminal" evidence="8">
    <location>
        <begin position="5"/>
        <end position="72"/>
    </location>
</feature>
<accession>A0A369KEP4</accession>
<protein>
    <recommendedName>
        <fullName evidence="2">DNA polymerase III subunit alpha</fullName>
        <ecNumber evidence="1">2.7.7.7</ecNumber>
    </recommendedName>
</protein>
<evidence type="ECO:0000313" key="9">
    <source>
        <dbReference type="EMBL" id="RDB31367.1"/>
    </source>
</evidence>
<dbReference type="RefSeq" id="WP_114544422.1">
    <property type="nucleotide sequence ID" value="NZ_QQBG01000017.1"/>
</dbReference>
<dbReference type="InterPro" id="IPR016195">
    <property type="entry name" value="Pol/histidinol_Pase-like"/>
</dbReference>
<dbReference type="InterPro" id="IPR029460">
    <property type="entry name" value="DNAPol_HHH"/>
</dbReference>
<proteinExistence type="predicted"/>
<reference evidence="9 10" key="1">
    <citation type="submission" date="2018-07" db="EMBL/GenBank/DDBJ databases">
        <title>Comparative genomics of the Candidatus Parilichlamydiaceae reveals evidence of convergent evolution and genome reduction in the phylum Chlamydiae.</title>
        <authorList>
            <person name="Taylor-Brown A."/>
            <person name="Polkinghorne A."/>
        </authorList>
    </citation>
    <scope>NUCLEOTIDE SEQUENCE [LARGE SCALE GENOMIC DNA]</scope>
    <source>
        <strain evidence="9 10">Hat2</strain>
    </source>
</reference>
<dbReference type="AlphaFoldDB" id="A0A369KEP4"/>
<dbReference type="EMBL" id="QQBG01000017">
    <property type="protein sequence ID" value="RDB31367.1"/>
    <property type="molecule type" value="Genomic_DNA"/>
</dbReference>
<evidence type="ECO:0000256" key="6">
    <source>
        <dbReference type="ARBA" id="ARBA00022932"/>
    </source>
</evidence>
<dbReference type="PANTHER" id="PTHR32294:SF0">
    <property type="entry name" value="DNA POLYMERASE III SUBUNIT ALPHA"/>
    <property type="match status" value="1"/>
</dbReference>
<dbReference type="InterPro" id="IPR003141">
    <property type="entry name" value="Pol/His_phosphatase_N"/>
</dbReference>
<gene>
    <name evidence="9" type="ORF">HAT2_00528</name>
</gene>
<dbReference type="OrthoDB" id="9803237at2"/>
<name>A0A369KEP4_9BACT</name>
<evidence type="ECO:0000313" key="10">
    <source>
        <dbReference type="Proteomes" id="UP000253816"/>
    </source>
</evidence>
<evidence type="ECO:0000256" key="5">
    <source>
        <dbReference type="ARBA" id="ARBA00022705"/>
    </source>
</evidence>
<dbReference type="PANTHER" id="PTHR32294">
    <property type="entry name" value="DNA POLYMERASE III SUBUNIT ALPHA"/>
    <property type="match status" value="1"/>
</dbReference>
<keyword evidence="4" id="KW-0548">Nucleotidyltransferase</keyword>
<dbReference type="InterPro" id="IPR041931">
    <property type="entry name" value="DNA_pol3_alpha_thumb_dom"/>
</dbReference>
<dbReference type="Pfam" id="PF14579">
    <property type="entry name" value="HHH_6"/>
    <property type="match status" value="1"/>
</dbReference>
<dbReference type="Gene3D" id="1.10.10.1600">
    <property type="entry name" value="Bacterial DNA polymerase III alpha subunit, thumb domain"/>
    <property type="match status" value="1"/>
</dbReference>
<dbReference type="InterPro" id="IPR011708">
    <property type="entry name" value="DNA_pol3_alpha_NTPase_dom"/>
</dbReference>
<dbReference type="SMART" id="SM00481">
    <property type="entry name" value="POLIIIAc"/>
    <property type="match status" value="1"/>
</dbReference>
<dbReference type="Pfam" id="PF07733">
    <property type="entry name" value="DNA_pol3_alpha"/>
    <property type="match status" value="1"/>
</dbReference>
<keyword evidence="10" id="KW-1185">Reference proteome</keyword>
<dbReference type="Gene3D" id="1.10.150.870">
    <property type="match status" value="1"/>
</dbReference>
<evidence type="ECO:0000259" key="8">
    <source>
        <dbReference type="SMART" id="SM00481"/>
    </source>
</evidence>
<dbReference type="GO" id="GO:0003887">
    <property type="term" value="F:DNA-directed DNA polymerase activity"/>
    <property type="evidence" value="ECO:0007669"/>
    <property type="project" value="UniProtKB-KW"/>
</dbReference>
<dbReference type="Pfam" id="PF02811">
    <property type="entry name" value="PHP"/>
    <property type="match status" value="1"/>
</dbReference>
<keyword evidence="5" id="KW-0235">DNA replication</keyword>
<dbReference type="EC" id="2.7.7.7" evidence="1"/>
<organism evidence="9 10">
    <name type="scientific">Candidatus Similichlamydia laticola</name>
    <dbReference type="NCBI Taxonomy" id="2170265"/>
    <lineage>
        <taxon>Bacteria</taxon>
        <taxon>Pseudomonadati</taxon>
        <taxon>Chlamydiota</taxon>
        <taxon>Chlamydiia</taxon>
        <taxon>Parachlamydiales</taxon>
        <taxon>Candidatus Parilichlamydiaceae</taxon>
        <taxon>Candidatus Similichlamydia</taxon>
    </lineage>
</organism>
<dbReference type="GO" id="GO:0008408">
    <property type="term" value="F:3'-5' exonuclease activity"/>
    <property type="evidence" value="ECO:0007669"/>
    <property type="project" value="InterPro"/>
</dbReference>
<evidence type="ECO:0000256" key="1">
    <source>
        <dbReference type="ARBA" id="ARBA00012417"/>
    </source>
</evidence>
<evidence type="ECO:0000256" key="4">
    <source>
        <dbReference type="ARBA" id="ARBA00022695"/>
    </source>
</evidence>
<evidence type="ECO:0000256" key="7">
    <source>
        <dbReference type="ARBA" id="ARBA00049244"/>
    </source>
</evidence>
<dbReference type="InterPro" id="IPR004805">
    <property type="entry name" value="DnaE2/DnaE/PolC"/>
</dbReference>
<dbReference type="SUPFAM" id="SSF89550">
    <property type="entry name" value="PHP domain-like"/>
    <property type="match status" value="1"/>
</dbReference>
<dbReference type="InterPro" id="IPR040982">
    <property type="entry name" value="DNA_pol3_finger"/>
</dbReference>
<dbReference type="InterPro" id="IPR004013">
    <property type="entry name" value="PHP_dom"/>
</dbReference>
<sequence>MTSWVPLSLQSQYSILRATSSISQLVKKAVSYELKSIALADQGNLCGSFEFFQHCKDAGLKPILGLEAYLAPQSRLLKQKIFDEQHSYACSFFVQNFTGFRNLSSLVSLSHLEGFYYVPRMDRELIEGKADGLLAMIGAPGSRLAKMILEASCEAQIEELEWWLRVFGPDAVILQIQNLVMGAQEKKADGLFEEGWVEALYEKKIEEQKRINARLYELSKEYGLLLVASNPCYYLEREDWKAHAVLLNIGSGETLFLDGGTRKNPNRSLCHSNEYYFKSPEQMESLFLDYPGALDNTAEIADRCHFSFDTEKKHYPVFFPPGFDPSLLQEEREKACQQYLIDRAHAAISVRYTPDILNRIKQKFVQNDIDHLILSRLEYELDVIISRGLTEYLLIVADFVSWAKKEGIPVGPGRGSGAGSIVCYLLGITNLDPIGFHLLFERFINPERPSYPDIDVDICMHRRGEVIQYMMNRYGADRVAHIITFGHMKAKMAIKDVARVLGISLSQVNLLMRHVPDDLQVTLEEVVANSEVIREKMEQDSWIEELFSIARKLEGSIRNMGIHAAGIIVSGEPLVEIVPLCRPKGAELPVSQLSMYPLEKLGMLKMDFLGLKTLSCIQDAVHNIQKQLGVFIDWEHLPLDDQKTFELLNQGRTCGIFQMESAGMQDLAKKLRLDCFEEIIAVLALYRPGPMQMIPSFIERKHGREKINFDHPDLESILKETYGIVVYQEQVMQIAQKLAGYSLAEGDLLRRAMGKKDRQVMTVQGEKFIKGATALGMSQEQASDIFSKLAKFAEYGFNKSHAAAYGYITYVTAYLKAHYPAYWMASLMTCDRNDLDRITYLIQESKNMGLKIFPPDINQATESFAAQNQGIRFALNGIRGVGEGIVRAICEERRSQGPFQDLFGFVCRLLSAKISKKTIECLVDAGACDSFGHSRQQMRAHLNDLFSCASQKIEEDQRGICSFFDRHFSIPPSQKEITLAEQEEMLLREKALLGIALTGDPLALYKESWDAHGVQRLSDLFRKGEKGLFPVAFILETIKVKSSKSSGKRFGVLGISDGVKRVEVTLWGSVYGRYADLLRENTIYLGALLFEGKQVTCLWLQPFNVAEEDLMSNLMTFIEGEKENLKQPTRSYREKTSQGGRSKQKQVIRILLDTEKMKMSDCIRLGEALRQCSGEHSIEVLCTGHPKKVYLLTLPRSYTARSLEEVKQAIKDFTFGSVLEAGNDQLIS</sequence>